<proteinExistence type="inferred from homology"/>
<evidence type="ECO:0000256" key="14">
    <source>
        <dbReference type="SAM" id="Phobius"/>
    </source>
</evidence>
<keyword evidence="8" id="KW-0547">Nucleotide-binding</keyword>
<dbReference type="GO" id="GO:0046872">
    <property type="term" value="F:metal ion binding"/>
    <property type="evidence" value="ECO:0007669"/>
    <property type="project" value="UniProtKB-KW"/>
</dbReference>
<evidence type="ECO:0000313" key="16">
    <source>
        <dbReference type="EnsemblPlants" id="QL10p029183:mrna"/>
    </source>
</evidence>
<dbReference type="Proteomes" id="UP000594261">
    <property type="component" value="Chromosome 10"/>
</dbReference>
<evidence type="ECO:0000256" key="11">
    <source>
        <dbReference type="ARBA" id="ARBA00022917"/>
    </source>
</evidence>
<dbReference type="PANTHER" id="PTHR10947">
    <property type="entry name" value="PHENYLALANYL-TRNA SYNTHETASE BETA CHAIN AND LEUCINE-RICH REPEAT-CONTAINING PROTEIN 47"/>
    <property type="match status" value="1"/>
</dbReference>
<dbReference type="InterPro" id="IPR045060">
    <property type="entry name" value="Phe-tRNA-ligase_IIc_bsu"/>
</dbReference>
<dbReference type="Gene3D" id="3.50.40.10">
    <property type="entry name" value="Phenylalanyl-trna Synthetase, Chain B, domain 3"/>
    <property type="match status" value="1"/>
</dbReference>
<evidence type="ECO:0000256" key="3">
    <source>
        <dbReference type="ARBA" id="ARBA00007438"/>
    </source>
</evidence>
<keyword evidence="11" id="KW-0648">Protein biosynthesis</keyword>
<dbReference type="GO" id="GO:0006432">
    <property type="term" value="P:phenylalanyl-tRNA aminoacylation"/>
    <property type="evidence" value="ECO:0007669"/>
    <property type="project" value="InterPro"/>
</dbReference>
<name>A0A7N2MT95_QUELO</name>
<dbReference type="SMART" id="SM00873">
    <property type="entry name" value="B3_4"/>
    <property type="match status" value="1"/>
</dbReference>
<keyword evidence="5" id="KW-0963">Cytoplasm</keyword>
<keyword evidence="9" id="KW-0067">ATP-binding</keyword>
<evidence type="ECO:0000256" key="4">
    <source>
        <dbReference type="ARBA" id="ARBA00012814"/>
    </source>
</evidence>
<dbReference type="Pfam" id="PF03483">
    <property type="entry name" value="B3_4"/>
    <property type="match status" value="1"/>
</dbReference>
<sequence>MHRSDLLCLEGIAQALRIFNGQQEIPTYKVANISTKSMIKMHVKQETCSVRPYVLCAVLRDVTFDTASYNSFIDLQDKLHENICRQRTLVAIGTHDLDTLHGPFTYEALPPSSINFVPLKQEKNFRADELMEFYKSDLKLEKFLHIIENSPVFPVLYDSTRTVLSLPPIINGAHSAIKLETKNVFIECTATDLSKAKIVLNVMAKMLSEYCERKFEIEPVEVIYCDGKSYIYPDLSVYNMGVSLSNITGAIGVPLVVDEVIRNYHAREISCLTSPNKPSLLAKRGFFFLLGVFFYSSFYGFWRAGSRHVKLNLNIVKVLDLNRIFRFEVYIHFDGQLRPSHLILDYIPTYRGFQDPRDAIKAKHPLPLVLVPYVGGLLKKGHQDHEKETALRQVLESKLQIRAGDVPVEMLRSWDVPESST</sequence>
<dbReference type="PANTHER" id="PTHR10947:SF0">
    <property type="entry name" value="PHENYLALANINE--TRNA LIGASE BETA SUBUNIT"/>
    <property type="match status" value="1"/>
</dbReference>
<evidence type="ECO:0000256" key="7">
    <source>
        <dbReference type="ARBA" id="ARBA00022723"/>
    </source>
</evidence>
<accession>A0A7N2MT95</accession>
<evidence type="ECO:0000256" key="9">
    <source>
        <dbReference type="ARBA" id="ARBA00022840"/>
    </source>
</evidence>
<evidence type="ECO:0000256" key="13">
    <source>
        <dbReference type="ARBA" id="ARBA00033189"/>
    </source>
</evidence>
<dbReference type="InterPro" id="IPR005146">
    <property type="entry name" value="B3/B4_tRNA-bd"/>
</dbReference>
<reference evidence="16" key="2">
    <citation type="submission" date="2021-01" db="UniProtKB">
        <authorList>
            <consortium name="EnsemblPlants"/>
        </authorList>
    </citation>
    <scope>IDENTIFICATION</scope>
</reference>
<comment type="similarity">
    <text evidence="3">Belongs to the phenylalanyl-tRNA synthetase beta subunit family. Type 2 subfamily.</text>
</comment>
<dbReference type="GO" id="GO:0009328">
    <property type="term" value="C:phenylalanine-tRNA ligase complex"/>
    <property type="evidence" value="ECO:0007669"/>
    <property type="project" value="TreeGrafter"/>
</dbReference>
<comment type="cofactor">
    <cofactor evidence="1">
        <name>Mg(2+)</name>
        <dbReference type="ChEBI" id="CHEBI:18420"/>
    </cofactor>
</comment>
<evidence type="ECO:0000256" key="8">
    <source>
        <dbReference type="ARBA" id="ARBA00022741"/>
    </source>
</evidence>
<dbReference type="GO" id="GO:0005524">
    <property type="term" value="F:ATP binding"/>
    <property type="evidence" value="ECO:0007669"/>
    <property type="project" value="UniProtKB-KW"/>
</dbReference>
<dbReference type="OMA" id="HENICRQ"/>
<feature type="transmembrane region" description="Helical" evidence="14">
    <location>
        <begin position="285"/>
        <end position="302"/>
    </location>
</feature>
<evidence type="ECO:0000256" key="2">
    <source>
        <dbReference type="ARBA" id="ARBA00004496"/>
    </source>
</evidence>
<evidence type="ECO:0000256" key="6">
    <source>
        <dbReference type="ARBA" id="ARBA00022598"/>
    </source>
</evidence>
<evidence type="ECO:0000313" key="17">
    <source>
        <dbReference type="Proteomes" id="UP000594261"/>
    </source>
</evidence>
<keyword evidence="14" id="KW-0812">Transmembrane</keyword>
<dbReference type="AlphaFoldDB" id="A0A7N2MT95"/>
<evidence type="ECO:0000256" key="5">
    <source>
        <dbReference type="ARBA" id="ARBA00022490"/>
    </source>
</evidence>
<dbReference type="FunFam" id="3.50.40.10:FF:000002">
    <property type="entry name" value="phenylalanine--tRNA ligase beta subunit"/>
    <property type="match status" value="1"/>
</dbReference>
<dbReference type="GO" id="GO:0004826">
    <property type="term" value="F:phenylalanine-tRNA ligase activity"/>
    <property type="evidence" value="ECO:0007669"/>
    <property type="project" value="UniProtKB-EC"/>
</dbReference>
<feature type="domain" description="B3/B4 tRNA-binding" evidence="15">
    <location>
        <begin position="50"/>
        <end position="212"/>
    </location>
</feature>
<evidence type="ECO:0000256" key="1">
    <source>
        <dbReference type="ARBA" id="ARBA00001946"/>
    </source>
</evidence>
<protein>
    <recommendedName>
        <fullName evidence="4">phenylalanine--tRNA ligase</fullName>
        <ecNumber evidence="4">6.1.1.20</ecNumber>
    </recommendedName>
    <alternativeName>
        <fullName evidence="13">Phenylalanyl-tRNA synthetase beta subunit</fullName>
    </alternativeName>
</protein>
<keyword evidence="7" id="KW-0479">Metal-binding</keyword>
<dbReference type="EnsemblPlants" id="QL10p029183:mrna">
    <property type="protein sequence ID" value="QL10p029183:mrna"/>
    <property type="gene ID" value="QL10p029183"/>
</dbReference>
<keyword evidence="14" id="KW-1133">Transmembrane helix</keyword>
<evidence type="ECO:0000256" key="12">
    <source>
        <dbReference type="ARBA" id="ARBA00023146"/>
    </source>
</evidence>
<keyword evidence="14" id="KW-0472">Membrane</keyword>
<reference evidence="16 17" key="1">
    <citation type="journal article" date="2016" name="G3 (Bethesda)">
        <title>First Draft Assembly and Annotation of the Genome of a California Endemic Oak Quercus lobata Nee (Fagaceae).</title>
        <authorList>
            <person name="Sork V.L."/>
            <person name="Fitz-Gibbon S.T."/>
            <person name="Puiu D."/>
            <person name="Crepeau M."/>
            <person name="Gugger P.F."/>
            <person name="Sherman R."/>
            <person name="Stevens K."/>
            <person name="Langley C.H."/>
            <person name="Pellegrini M."/>
            <person name="Salzberg S.L."/>
        </authorList>
    </citation>
    <scope>NUCLEOTIDE SEQUENCE [LARGE SCALE GENOMIC DNA]</scope>
    <source>
        <strain evidence="16 17">cv. SW786</strain>
    </source>
</reference>
<evidence type="ECO:0000256" key="10">
    <source>
        <dbReference type="ARBA" id="ARBA00022842"/>
    </source>
</evidence>
<keyword evidence="12" id="KW-0030">Aminoacyl-tRNA synthetase</keyword>
<dbReference type="Gramene" id="QL10p029183:mrna">
    <property type="protein sequence ID" value="QL10p029183:mrna"/>
    <property type="gene ID" value="QL10p029183"/>
</dbReference>
<evidence type="ECO:0000259" key="15">
    <source>
        <dbReference type="SMART" id="SM00873"/>
    </source>
</evidence>
<dbReference type="InParanoid" id="A0A7N2MT95"/>
<dbReference type="EMBL" id="LRBV02000010">
    <property type="status" value="NOT_ANNOTATED_CDS"/>
    <property type="molecule type" value="Genomic_DNA"/>
</dbReference>
<organism evidence="16 17">
    <name type="scientific">Quercus lobata</name>
    <name type="common">Valley oak</name>
    <dbReference type="NCBI Taxonomy" id="97700"/>
    <lineage>
        <taxon>Eukaryota</taxon>
        <taxon>Viridiplantae</taxon>
        <taxon>Streptophyta</taxon>
        <taxon>Embryophyta</taxon>
        <taxon>Tracheophyta</taxon>
        <taxon>Spermatophyta</taxon>
        <taxon>Magnoliopsida</taxon>
        <taxon>eudicotyledons</taxon>
        <taxon>Gunneridae</taxon>
        <taxon>Pentapetalae</taxon>
        <taxon>rosids</taxon>
        <taxon>fabids</taxon>
        <taxon>Fagales</taxon>
        <taxon>Fagaceae</taxon>
        <taxon>Quercus</taxon>
    </lineage>
</organism>
<dbReference type="EC" id="6.1.1.20" evidence="4"/>
<keyword evidence="17" id="KW-1185">Reference proteome</keyword>
<keyword evidence="6" id="KW-0436">Ligase</keyword>
<keyword evidence="10" id="KW-0460">Magnesium</keyword>
<dbReference type="GO" id="GO:0003723">
    <property type="term" value="F:RNA binding"/>
    <property type="evidence" value="ECO:0007669"/>
    <property type="project" value="InterPro"/>
</dbReference>
<dbReference type="SUPFAM" id="SSF56037">
    <property type="entry name" value="PheT/TilS domain"/>
    <property type="match status" value="1"/>
</dbReference>
<comment type="subcellular location">
    <subcellularLocation>
        <location evidence="2">Cytoplasm</location>
    </subcellularLocation>
</comment>
<dbReference type="InterPro" id="IPR020825">
    <property type="entry name" value="Phe-tRNA_synthase-like_B3/B4"/>
</dbReference>